<name>A0A1F7KZI7_9BACT</name>
<dbReference type="InterPro" id="IPR001387">
    <property type="entry name" value="Cro/C1-type_HTH"/>
</dbReference>
<proteinExistence type="predicted"/>
<dbReference type="Proteomes" id="UP000177050">
    <property type="component" value="Unassembled WGS sequence"/>
</dbReference>
<sequence length="72" mass="8216">MQGDFFYQRLGLRIVLIRKTKGMSQEDLSGGAHMDRTYLARIEQGRVNPSLRVLHKIARTLKVTLSFLLNGV</sequence>
<dbReference type="SMART" id="SM00530">
    <property type="entry name" value="HTH_XRE"/>
    <property type="match status" value="1"/>
</dbReference>
<dbReference type="GO" id="GO:0003677">
    <property type="term" value="F:DNA binding"/>
    <property type="evidence" value="ECO:0007669"/>
    <property type="project" value="UniProtKB-KW"/>
</dbReference>
<dbReference type="GO" id="GO:0003700">
    <property type="term" value="F:DNA-binding transcription factor activity"/>
    <property type="evidence" value="ECO:0007669"/>
    <property type="project" value="TreeGrafter"/>
</dbReference>
<evidence type="ECO:0000313" key="4">
    <source>
        <dbReference type="Proteomes" id="UP000177050"/>
    </source>
</evidence>
<organism evidence="3 4">
    <name type="scientific">Candidatus Roizmanbacteria bacterium RIFOXYD1_FULL_38_12</name>
    <dbReference type="NCBI Taxonomy" id="1802093"/>
    <lineage>
        <taxon>Bacteria</taxon>
        <taxon>Candidatus Roizmaniibacteriota</taxon>
    </lineage>
</organism>
<dbReference type="EMBL" id="MGBR01000001">
    <property type="protein sequence ID" value="OGK73216.1"/>
    <property type="molecule type" value="Genomic_DNA"/>
</dbReference>
<dbReference type="InterPro" id="IPR050807">
    <property type="entry name" value="TransReg_Diox_bact_type"/>
</dbReference>
<protein>
    <recommendedName>
        <fullName evidence="2">HTH cro/C1-type domain-containing protein</fullName>
    </recommendedName>
</protein>
<dbReference type="PROSITE" id="PS50943">
    <property type="entry name" value="HTH_CROC1"/>
    <property type="match status" value="1"/>
</dbReference>
<keyword evidence="1" id="KW-0238">DNA-binding</keyword>
<comment type="caution">
    <text evidence="3">The sequence shown here is derived from an EMBL/GenBank/DDBJ whole genome shotgun (WGS) entry which is preliminary data.</text>
</comment>
<accession>A0A1F7KZI7</accession>
<gene>
    <name evidence="3" type="ORF">A3K52_00205</name>
</gene>
<feature type="domain" description="HTH cro/C1-type" evidence="2">
    <location>
        <begin position="14"/>
        <end position="68"/>
    </location>
</feature>
<dbReference type="Pfam" id="PF01381">
    <property type="entry name" value="HTH_3"/>
    <property type="match status" value="1"/>
</dbReference>
<dbReference type="AlphaFoldDB" id="A0A1F7KZI7"/>
<dbReference type="SUPFAM" id="SSF47413">
    <property type="entry name" value="lambda repressor-like DNA-binding domains"/>
    <property type="match status" value="1"/>
</dbReference>
<evidence type="ECO:0000256" key="1">
    <source>
        <dbReference type="ARBA" id="ARBA00023125"/>
    </source>
</evidence>
<evidence type="ECO:0000313" key="3">
    <source>
        <dbReference type="EMBL" id="OGK73216.1"/>
    </source>
</evidence>
<dbReference type="PANTHER" id="PTHR46797:SF1">
    <property type="entry name" value="METHYLPHOSPHONATE SYNTHASE"/>
    <property type="match status" value="1"/>
</dbReference>
<dbReference type="GO" id="GO:0005829">
    <property type="term" value="C:cytosol"/>
    <property type="evidence" value="ECO:0007669"/>
    <property type="project" value="TreeGrafter"/>
</dbReference>
<dbReference type="CDD" id="cd00093">
    <property type="entry name" value="HTH_XRE"/>
    <property type="match status" value="1"/>
</dbReference>
<dbReference type="InterPro" id="IPR010982">
    <property type="entry name" value="Lambda_DNA-bd_dom_sf"/>
</dbReference>
<evidence type="ECO:0000259" key="2">
    <source>
        <dbReference type="PROSITE" id="PS50943"/>
    </source>
</evidence>
<reference evidence="3 4" key="1">
    <citation type="journal article" date="2016" name="Nat. Commun.">
        <title>Thousands of microbial genomes shed light on interconnected biogeochemical processes in an aquifer system.</title>
        <authorList>
            <person name="Anantharaman K."/>
            <person name="Brown C.T."/>
            <person name="Hug L.A."/>
            <person name="Sharon I."/>
            <person name="Castelle C.J."/>
            <person name="Probst A.J."/>
            <person name="Thomas B.C."/>
            <person name="Singh A."/>
            <person name="Wilkins M.J."/>
            <person name="Karaoz U."/>
            <person name="Brodie E.L."/>
            <person name="Williams K.H."/>
            <person name="Hubbard S.S."/>
            <person name="Banfield J.F."/>
        </authorList>
    </citation>
    <scope>NUCLEOTIDE SEQUENCE [LARGE SCALE GENOMIC DNA]</scope>
</reference>
<dbReference type="Gene3D" id="1.10.260.40">
    <property type="entry name" value="lambda repressor-like DNA-binding domains"/>
    <property type="match status" value="1"/>
</dbReference>
<dbReference type="PANTHER" id="PTHR46797">
    <property type="entry name" value="HTH-TYPE TRANSCRIPTIONAL REGULATOR"/>
    <property type="match status" value="1"/>
</dbReference>